<feature type="transmembrane region" description="Helical" evidence="1">
    <location>
        <begin position="131"/>
        <end position="153"/>
    </location>
</feature>
<feature type="transmembrane region" description="Helical" evidence="1">
    <location>
        <begin position="182"/>
        <end position="204"/>
    </location>
</feature>
<dbReference type="InterPro" id="IPR045340">
    <property type="entry name" value="DUF6533"/>
</dbReference>
<proteinExistence type="predicted"/>
<keyword evidence="1" id="KW-0472">Membrane</keyword>
<dbReference type="AlphaFoldDB" id="A0A8S0VSP1"/>
<keyword evidence="1" id="KW-0812">Transmembrane</keyword>
<gene>
    <name evidence="3" type="ORF">AAE3_LOCUS693</name>
</gene>
<organism evidence="3 4">
    <name type="scientific">Cyclocybe aegerita</name>
    <name type="common">Black poplar mushroom</name>
    <name type="synonym">Agrocybe aegerita</name>
    <dbReference type="NCBI Taxonomy" id="1973307"/>
    <lineage>
        <taxon>Eukaryota</taxon>
        <taxon>Fungi</taxon>
        <taxon>Dikarya</taxon>
        <taxon>Basidiomycota</taxon>
        <taxon>Agaricomycotina</taxon>
        <taxon>Agaricomycetes</taxon>
        <taxon>Agaricomycetidae</taxon>
        <taxon>Agaricales</taxon>
        <taxon>Agaricineae</taxon>
        <taxon>Bolbitiaceae</taxon>
        <taxon>Cyclocybe</taxon>
    </lineage>
</organism>
<evidence type="ECO:0000259" key="2">
    <source>
        <dbReference type="Pfam" id="PF20151"/>
    </source>
</evidence>
<dbReference type="Pfam" id="PF20151">
    <property type="entry name" value="DUF6533"/>
    <property type="match status" value="1"/>
</dbReference>
<evidence type="ECO:0000256" key="1">
    <source>
        <dbReference type="SAM" id="Phobius"/>
    </source>
</evidence>
<protein>
    <recommendedName>
        <fullName evidence="2">DUF6533 domain-containing protein</fullName>
    </recommendedName>
</protein>
<comment type="caution">
    <text evidence="3">The sequence shown here is derived from an EMBL/GenBank/DDBJ whole genome shotgun (WGS) entry which is preliminary data.</text>
</comment>
<accession>A0A8S0VSP1</accession>
<dbReference type="OrthoDB" id="3350812at2759"/>
<reference evidence="3 4" key="1">
    <citation type="submission" date="2020-01" db="EMBL/GenBank/DDBJ databases">
        <authorList>
            <person name="Gupta K D."/>
        </authorList>
    </citation>
    <scope>NUCLEOTIDE SEQUENCE [LARGE SCALE GENOMIC DNA]</scope>
</reference>
<feature type="transmembrane region" description="Helical" evidence="1">
    <location>
        <begin position="106"/>
        <end position="125"/>
    </location>
</feature>
<feature type="domain" description="DUF6533" evidence="2">
    <location>
        <begin position="33"/>
        <end position="76"/>
    </location>
</feature>
<name>A0A8S0VSP1_CYCAE</name>
<evidence type="ECO:0000313" key="3">
    <source>
        <dbReference type="EMBL" id="CAA7257467.1"/>
    </source>
</evidence>
<dbReference type="EMBL" id="CACVBS010000001">
    <property type="protein sequence ID" value="CAA7257467.1"/>
    <property type="molecule type" value="Genomic_DNA"/>
</dbReference>
<dbReference type="Proteomes" id="UP000467700">
    <property type="component" value="Unassembled WGS sequence"/>
</dbReference>
<evidence type="ECO:0000313" key="4">
    <source>
        <dbReference type="Proteomes" id="UP000467700"/>
    </source>
</evidence>
<sequence>MAMDTLGPAIGSLDRLAFLFKQLHILEVTRMVDVAASTIFVWDYLMTIGMEIEYIWPGKWTIMKVVYLLQQYLPFIDTVPKSLIIEIFTTNLSPSTCHLLTNTSRLLMYIGLALSEMILTFQAWAVWNRNWVLTILLPILFVGCWAPHLVFLIEILKSLEYTTPLIPQFIGCFAIRGSSNTVISWILLMVWDTVIFVLMVIPAIKTCMGHSALYTTVYAEGIVYYFYLFAMSVINIILLHLELVDIRYRFMLVV</sequence>
<keyword evidence="4" id="KW-1185">Reference proteome</keyword>
<feature type="transmembrane region" description="Helical" evidence="1">
    <location>
        <begin position="224"/>
        <end position="244"/>
    </location>
</feature>
<keyword evidence="1" id="KW-1133">Transmembrane helix</keyword>